<evidence type="ECO:0000256" key="1">
    <source>
        <dbReference type="SAM" id="Phobius"/>
    </source>
</evidence>
<keyword evidence="1" id="KW-0812">Transmembrane</keyword>
<dbReference type="SUPFAM" id="SSF51695">
    <property type="entry name" value="PLC-like phosphodiesterases"/>
    <property type="match status" value="1"/>
</dbReference>
<dbReference type="InterPro" id="IPR017946">
    <property type="entry name" value="PLC-like_Pdiesterase_TIM-brl"/>
</dbReference>
<organism evidence="3 4">
    <name type="scientific">Ruegeria spongiae</name>
    <dbReference type="NCBI Taxonomy" id="2942209"/>
    <lineage>
        <taxon>Bacteria</taxon>
        <taxon>Pseudomonadati</taxon>
        <taxon>Pseudomonadota</taxon>
        <taxon>Alphaproteobacteria</taxon>
        <taxon>Rhodobacterales</taxon>
        <taxon>Roseobacteraceae</taxon>
        <taxon>Ruegeria</taxon>
    </lineage>
</organism>
<feature type="transmembrane region" description="Helical" evidence="1">
    <location>
        <begin position="61"/>
        <end position="87"/>
    </location>
</feature>
<accession>A0ABT0PZ24</accession>
<evidence type="ECO:0000313" key="3">
    <source>
        <dbReference type="EMBL" id="MCL6282840.1"/>
    </source>
</evidence>
<dbReference type="Gene3D" id="3.20.20.190">
    <property type="entry name" value="Phosphatidylinositol (PI) phosphodiesterase"/>
    <property type="match status" value="1"/>
</dbReference>
<proteinExistence type="predicted"/>
<feature type="transmembrane region" description="Helical" evidence="1">
    <location>
        <begin position="128"/>
        <end position="151"/>
    </location>
</feature>
<feature type="transmembrane region" description="Helical" evidence="1">
    <location>
        <begin position="20"/>
        <end position="41"/>
    </location>
</feature>
<dbReference type="EMBL" id="JAMFMB010000004">
    <property type="protein sequence ID" value="MCL6282840.1"/>
    <property type="molecule type" value="Genomic_DNA"/>
</dbReference>
<sequence>MAHLTAVVRAYRDAWARRRIFVPLYVVLRLLTVALIAPGVALAINLAVSLSHQSALTDQDIAFFLLSPVGFIVGVVVLSIVLVAEILGFAVMAACLRVETGNLWQAGSVALRLVLGKLTRLLEFALRLVLQVLRLVVPFAAIAGFIAWWALTEYDINYYLTFKPPSFLIAVGLIGLLVLAMVWVLIRRLSGWALALHMVLFEDLRPKASFAVSVSLMQGKQTALKLRLALWLIARAAIAALIAAVAGAALGLMPVPDGGGLTLVLRLSMAVVVLWAVLGLVLAATALGALAVLLDGYLDHPVHLKPHQGSAGLRGRLIAATCLSVLAVIAGGWVGNTVLARVQDDKPVAVIAHRGAAGQRPENTMASVQKAIEDQADWVEIDVQETADGVVVVMHDSDYMKLSGVDLKIWDATMGDLDGIDIGSWFDPAYGEERTPTLRDVLAAARGKSNVLIELKYYGHDVDLENRVIAIVEELGMQDQIATMSLKYQAVQKMRELRPDWRTGVLAATAIGDMAGLEGNFVAVSTTMARPGLIRSVQEAGKDFYVWTVNDPLEMSKMISLGTDGLITDEPALAKEVIRIRQELGPSERVLLWFVEEMGVDLTQGSYRDNSP</sequence>
<dbReference type="InterPro" id="IPR030395">
    <property type="entry name" value="GP_PDE_dom"/>
</dbReference>
<feature type="transmembrane region" description="Helical" evidence="1">
    <location>
        <begin position="315"/>
        <end position="334"/>
    </location>
</feature>
<dbReference type="PANTHER" id="PTHR46211:SF8">
    <property type="entry name" value="PHOSPHODIESTERASE"/>
    <property type="match status" value="1"/>
</dbReference>
<feature type="transmembrane region" description="Helical" evidence="1">
    <location>
        <begin position="228"/>
        <end position="252"/>
    </location>
</feature>
<evidence type="ECO:0000313" key="4">
    <source>
        <dbReference type="Proteomes" id="UP001203880"/>
    </source>
</evidence>
<name>A0ABT0PZ24_9RHOB</name>
<keyword evidence="1" id="KW-0472">Membrane</keyword>
<reference evidence="3" key="1">
    <citation type="submission" date="2022-05" db="EMBL/GenBank/DDBJ databases">
        <authorList>
            <person name="Park J.-S."/>
        </authorList>
    </citation>
    <scope>NUCLEOTIDE SEQUENCE</scope>
    <source>
        <strain evidence="3">2012CJ41-6</strain>
    </source>
</reference>
<feature type="transmembrane region" description="Helical" evidence="1">
    <location>
        <begin position="166"/>
        <end position="186"/>
    </location>
</feature>
<feature type="domain" description="GP-PDE" evidence="2">
    <location>
        <begin position="348"/>
        <end position="578"/>
    </location>
</feature>
<keyword evidence="1" id="KW-1133">Transmembrane helix</keyword>
<comment type="caution">
    <text evidence="3">The sequence shown here is derived from an EMBL/GenBank/DDBJ whole genome shotgun (WGS) entry which is preliminary data.</text>
</comment>
<gene>
    <name evidence="3" type="ORF">M3P21_04780</name>
</gene>
<dbReference type="Pfam" id="PF03009">
    <property type="entry name" value="GDPD"/>
    <property type="match status" value="1"/>
</dbReference>
<keyword evidence="4" id="KW-1185">Reference proteome</keyword>
<protein>
    <submittedName>
        <fullName evidence="3">Glycerophosphodiester phosphodiesterase</fullName>
    </submittedName>
</protein>
<dbReference type="PANTHER" id="PTHR46211">
    <property type="entry name" value="GLYCEROPHOSPHORYL DIESTER PHOSPHODIESTERASE"/>
    <property type="match status" value="1"/>
</dbReference>
<dbReference type="RefSeq" id="WP_249707312.1">
    <property type="nucleotide sequence ID" value="NZ_JAMFMB010000004.1"/>
</dbReference>
<evidence type="ECO:0000259" key="2">
    <source>
        <dbReference type="PROSITE" id="PS51704"/>
    </source>
</evidence>
<dbReference type="Proteomes" id="UP001203880">
    <property type="component" value="Unassembled WGS sequence"/>
</dbReference>
<dbReference type="PROSITE" id="PS51704">
    <property type="entry name" value="GP_PDE"/>
    <property type="match status" value="1"/>
</dbReference>
<dbReference type="CDD" id="cd08579">
    <property type="entry name" value="GDPD_memb_like"/>
    <property type="match status" value="1"/>
</dbReference>
<feature type="transmembrane region" description="Helical" evidence="1">
    <location>
        <begin position="272"/>
        <end position="294"/>
    </location>
</feature>